<dbReference type="RefSeq" id="WP_090226866.1">
    <property type="nucleotide sequence ID" value="NZ_FOZP01000006.1"/>
</dbReference>
<dbReference type="Pfam" id="PF06452">
    <property type="entry name" value="CBM9_1"/>
    <property type="match status" value="1"/>
</dbReference>
<name>A0A1I6RDT9_9FLAO</name>
<dbReference type="Proteomes" id="UP000199312">
    <property type="component" value="Unassembled WGS sequence"/>
</dbReference>
<organism evidence="3 4">
    <name type="scientific">Lutibacter maritimus</name>
    <dbReference type="NCBI Taxonomy" id="593133"/>
    <lineage>
        <taxon>Bacteria</taxon>
        <taxon>Pseudomonadati</taxon>
        <taxon>Bacteroidota</taxon>
        <taxon>Flavobacteriia</taxon>
        <taxon>Flavobacteriales</taxon>
        <taxon>Flavobacteriaceae</taxon>
        <taxon>Lutibacter</taxon>
    </lineage>
</organism>
<dbReference type="EMBL" id="FOZP01000006">
    <property type="protein sequence ID" value="SFS62911.1"/>
    <property type="molecule type" value="Genomic_DNA"/>
</dbReference>
<evidence type="ECO:0000259" key="2">
    <source>
        <dbReference type="Pfam" id="PF06452"/>
    </source>
</evidence>
<keyword evidence="4" id="KW-1185">Reference proteome</keyword>
<dbReference type="GO" id="GO:0004553">
    <property type="term" value="F:hydrolase activity, hydrolyzing O-glycosyl compounds"/>
    <property type="evidence" value="ECO:0007669"/>
    <property type="project" value="InterPro"/>
</dbReference>
<dbReference type="PANTHER" id="PTHR35532:SF5">
    <property type="entry name" value="CARBOHYDRATE-BINDING DOMAIN-CONTAINING PROTEIN"/>
    <property type="match status" value="1"/>
</dbReference>
<dbReference type="GO" id="GO:0016052">
    <property type="term" value="P:carbohydrate catabolic process"/>
    <property type="evidence" value="ECO:0007669"/>
    <property type="project" value="InterPro"/>
</dbReference>
<dbReference type="SUPFAM" id="SSF49344">
    <property type="entry name" value="CBD9-like"/>
    <property type="match status" value="1"/>
</dbReference>
<dbReference type="AlphaFoldDB" id="A0A1I6RDT9"/>
<accession>A0A1I6RDT9</accession>
<gene>
    <name evidence="3" type="ORF">SAMN04488006_2377</name>
</gene>
<protein>
    <submittedName>
        <fullName evidence="3">Carbohydrate family 9 binding domain-like</fullName>
    </submittedName>
</protein>
<dbReference type="PANTHER" id="PTHR35532">
    <property type="entry name" value="SIMILAR TO POLYHYDROXYALKANOATE DEPOLYMERASE"/>
    <property type="match status" value="1"/>
</dbReference>
<dbReference type="OrthoDB" id="9786766at2"/>
<dbReference type="Gene3D" id="2.60.40.1190">
    <property type="match status" value="1"/>
</dbReference>
<feature type="chain" id="PRO_5011648065" evidence="1">
    <location>
        <begin position="22"/>
        <end position="353"/>
    </location>
</feature>
<evidence type="ECO:0000256" key="1">
    <source>
        <dbReference type="SAM" id="SignalP"/>
    </source>
</evidence>
<proteinExistence type="predicted"/>
<feature type="domain" description="Carbohydrate-binding" evidence="2">
    <location>
        <begin position="40"/>
        <end position="191"/>
    </location>
</feature>
<sequence>MKFIKLTIVLCLFSLISCAQSKNNIPKSYIAYKTSETITIDGEVSEASWSKAAWSDTFIDIEGVKEPTYKTQVKMMWDETYFYILAQLEEPHVWANITEHDAIIFHNNDFEVFIDPDGDTFNYYELELNALNTVWDLFITKPYREKNAALNDWTLTGLKSAIKVDGTINNPTDKDNGWTLELAIPWKAYKTSYFEKNVPENKHWRVNFSRVNWDFQLEDGKYQRKKDADGKLLPEYNWVWSPQGVINMHEPEKWGYVYFSSKEVGSKDTFTIPQDDGIKEQLYSLYKAQNSYHQKYKKWATSIDSLTAKAIVINHKTLQPTIENHATGYNISVKSPFTNKTLIIKENGKIISN</sequence>
<evidence type="ECO:0000313" key="4">
    <source>
        <dbReference type="Proteomes" id="UP000199312"/>
    </source>
</evidence>
<dbReference type="PROSITE" id="PS51257">
    <property type="entry name" value="PROKAR_LIPOPROTEIN"/>
    <property type="match status" value="1"/>
</dbReference>
<dbReference type="InterPro" id="IPR010502">
    <property type="entry name" value="Carb-bd_dom_fam9"/>
</dbReference>
<evidence type="ECO:0000313" key="3">
    <source>
        <dbReference type="EMBL" id="SFS62911.1"/>
    </source>
</evidence>
<dbReference type="STRING" id="593133.SAMN04488006_2377"/>
<dbReference type="CDD" id="cd09620">
    <property type="entry name" value="CBM9_like_3"/>
    <property type="match status" value="1"/>
</dbReference>
<dbReference type="GO" id="GO:0030246">
    <property type="term" value="F:carbohydrate binding"/>
    <property type="evidence" value="ECO:0007669"/>
    <property type="project" value="InterPro"/>
</dbReference>
<keyword evidence="1" id="KW-0732">Signal</keyword>
<feature type="signal peptide" evidence="1">
    <location>
        <begin position="1"/>
        <end position="21"/>
    </location>
</feature>
<reference evidence="4" key="1">
    <citation type="submission" date="2016-10" db="EMBL/GenBank/DDBJ databases">
        <authorList>
            <person name="Varghese N."/>
            <person name="Submissions S."/>
        </authorList>
    </citation>
    <scope>NUCLEOTIDE SEQUENCE [LARGE SCALE GENOMIC DNA]</scope>
    <source>
        <strain evidence="4">DSM 24450</strain>
    </source>
</reference>